<dbReference type="RefSeq" id="WP_214172274.1">
    <property type="nucleotide sequence ID" value="NZ_JAHCVJ010000006.1"/>
</dbReference>
<evidence type="ECO:0000313" key="3">
    <source>
        <dbReference type="EMBL" id="MBT0665496.1"/>
    </source>
</evidence>
<proteinExistence type="predicted"/>
<dbReference type="Proteomes" id="UP000811899">
    <property type="component" value="Unassembled WGS sequence"/>
</dbReference>
<keyword evidence="2" id="KW-1133">Transmembrane helix</keyword>
<evidence type="ECO:0000256" key="2">
    <source>
        <dbReference type="SAM" id="Phobius"/>
    </source>
</evidence>
<dbReference type="EMBL" id="JAHCVJ010000006">
    <property type="protein sequence ID" value="MBT0665496.1"/>
    <property type="molecule type" value="Genomic_DNA"/>
</dbReference>
<organism evidence="3 4">
    <name type="scientific">Geoanaerobacter pelophilus</name>
    <dbReference type="NCBI Taxonomy" id="60036"/>
    <lineage>
        <taxon>Bacteria</taxon>
        <taxon>Pseudomonadati</taxon>
        <taxon>Thermodesulfobacteriota</taxon>
        <taxon>Desulfuromonadia</taxon>
        <taxon>Geobacterales</taxon>
        <taxon>Geobacteraceae</taxon>
        <taxon>Geoanaerobacter</taxon>
    </lineage>
</organism>
<evidence type="ECO:0000313" key="4">
    <source>
        <dbReference type="Proteomes" id="UP000811899"/>
    </source>
</evidence>
<gene>
    <name evidence="3" type="ORF">KI809_14400</name>
</gene>
<name>A0AAW4LAV9_9BACT</name>
<feature type="compositionally biased region" description="Polar residues" evidence="1">
    <location>
        <begin position="216"/>
        <end position="226"/>
    </location>
</feature>
<evidence type="ECO:0000256" key="1">
    <source>
        <dbReference type="SAM" id="MobiDB-lite"/>
    </source>
</evidence>
<protein>
    <submittedName>
        <fullName evidence="3">Uncharacterized protein</fullName>
    </submittedName>
</protein>
<dbReference type="AlphaFoldDB" id="A0AAW4LAV9"/>
<keyword evidence="2" id="KW-0812">Transmembrane</keyword>
<sequence>MVTIIIISNDPHVMHLKERFQPLIKGQICIYSDFEQGLMAVFDKRPASVFIQREIDGTAAEVIARQIKGLLRDGSPRIILMGSLAGNSNESLKCFDDSFDFAATEEELSEFFGEQLAKIPYLLWKDGRGPAEWHAAPPDHHDPGQVQLVTVSDPSVVPDPFILNQTDNLHDFEVTAKEEGKAFSGPADPVVDHPSGADGHVAPLSRPFKAKPATTRGVQGTNSSLGHASEKQPKSRPTQMVFAGAEDHGFKPERGNANNDFSSFGWGGLSLTPKTWLYLVGFIIAVLLASVLTVTDTVPLLKELFKKKLIAGSPQSAKQEMPALQPQRSTVRQERMTSLPGIIPAAGKDSQYSAAHPGWERYVADGQEFLVFRSANKIKAIQLIASRDHDIKAATISRLLQELLGNSSYSITGTSEKNGYLLGNAKLSEGAHLVIYRKKTDALIRGVVVTLP</sequence>
<keyword evidence="2" id="KW-0472">Membrane</keyword>
<comment type="caution">
    <text evidence="3">The sequence shown here is derived from an EMBL/GenBank/DDBJ whole genome shotgun (WGS) entry which is preliminary data.</text>
</comment>
<accession>A0AAW4LAV9</accession>
<feature type="transmembrane region" description="Helical" evidence="2">
    <location>
        <begin position="276"/>
        <end position="301"/>
    </location>
</feature>
<reference evidence="3 4" key="1">
    <citation type="submission" date="2021-05" db="EMBL/GenBank/DDBJ databases">
        <title>The draft genome of Geobacter pelophilus DSM 12255.</title>
        <authorList>
            <person name="Xu Z."/>
            <person name="Masuda Y."/>
            <person name="Itoh H."/>
            <person name="Senoo K."/>
        </authorList>
    </citation>
    <scope>NUCLEOTIDE SEQUENCE [LARGE SCALE GENOMIC DNA]</scope>
    <source>
        <strain evidence="3 4">DSM 12255</strain>
    </source>
</reference>
<feature type="region of interest" description="Disordered" evidence="1">
    <location>
        <begin position="179"/>
        <end position="237"/>
    </location>
</feature>
<keyword evidence="4" id="KW-1185">Reference proteome</keyword>